<dbReference type="Proteomes" id="UP000707206">
    <property type="component" value="Unassembled WGS sequence"/>
</dbReference>
<dbReference type="RefSeq" id="WP_152574271.1">
    <property type="nucleotide sequence ID" value="NZ_VIKU02000002.1"/>
</dbReference>
<dbReference type="PANTHER" id="PTHR34262">
    <property type="entry name" value="TRANSMEMBRANE PROTEIN 220"/>
    <property type="match status" value="1"/>
</dbReference>
<proteinExistence type="predicted"/>
<dbReference type="AlphaFoldDB" id="A0A967B0A9"/>
<evidence type="ECO:0008006" key="4">
    <source>
        <dbReference type="Google" id="ProtNLM"/>
    </source>
</evidence>
<dbReference type="InterPro" id="IPR029377">
    <property type="entry name" value="TMEM220"/>
</dbReference>
<keyword evidence="1" id="KW-0812">Transmembrane</keyword>
<evidence type="ECO:0000313" key="3">
    <source>
        <dbReference type="Proteomes" id="UP000707206"/>
    </source>
</evidence>
<feature type="transmembrane region" description="Helical" evidence="1">
    <location>
        <begin position="7"/>
        <end position="24"/>
    </location>
</feature>
<dbReference type="PANTHER" id="PTHR34262:SF1">
    <property type="entry name" value="TRANSMEMBRANE PROTEIN 220"/>
    <property type="match status" value="1"/>
</dbReference>
<dbReference type="EMBL" id="VIKU02000002">
    <property type="protein sequence ID" value="NHF59786.1"/>
    <property type="molecule type" value="Genomic_DNA"/>
</dbReference>
<keyword evidence="1" id="KW-0472">Membrane</keyword>
<keyword evidence="1" id="KW-1133">Transmembrane helix</keyword>
<keyword evidence="3" id="KW-1185">Reference proteome</keyword>
<organism evidence="2 3">
    <name type="scientific">Pelagihabitans pacificus</name>
    <dbReference type="NCBI Taxonomy" id="2696054"/>
    <lineage>
        <taxon>Bacteria</taxon>
        <taxon>Pseudomonadati</taxon>
        <taxon>Bacteroidota</taxon>
        <taxon>Flavobacteriia</taxon>
        <taxon>Flavobacteriales</taxon>
        <taxon>Flavobacteriaceae</taxon>
        <taxon>Pelagihabitans</taxon>
    </lineage>
</organism>
<reference evidence="2" key="1">
    <citation type="submission" date="2019-07" db="EMBL/GenBank/DDBJ databases">
        <authorList>
            <person name="De-Chao Zhang Q."/>
        </authorList>
    </citation>
    <scope>NUCLEOTIDE SEQUENCE</scope>
    <source>
        <strain evidence="2">TP-CH-4</strain>
    </source>
</reference>
<dbReference type="Pfam" id="PF15071">
    <property type="entry name" value="TMEM220"/>
    <property type="match status" value="1"/>
</dbReference>
<accession>A0A967B0A9</accession>
<feature type="transmembrane region" description="Helical" evidence="1">
    <location>
        <begin position="53"/>
        <end position="71"/>
    </location>
</feature>
<name>A0A967B0A9_9FLAO</name>
<protein>
    <recommendedName>
        <fullName evidence="4">Transmembrane family 220 protein</fullName>
    </recommendedName>
</protein>
<feature type="transmembrane region" description="Helical" evidence="1">
    <location>
        <begin position="95"/>
        <end position="113"/>
    </location>
</feature>
<feature type="transmembrane region" description="Helical" evidence="1">
    <location>
        <begin position="30"/>
        <end position="48"/>
    </location>
</feature>
<evidence type="ECO:0000313" key="2">
    <source>
        <dbReference type="EMBL" id="NHF59786.1"/>
    </source>
</evidence>
<comment type="caution">
    <text evidence="2">The sequence shown here is derived from an EMBL/GenBank/DDBJ whole genome shotgun (WGS) entry which is preliminary data.</text>
</comment>
<sequence>MNLFFKVFAWLFGVLCVVSAILQYNDPDPFLWIVIYGLAAILCFGFALQKIPFWLPLFAGVLFILGFFYVFPEEFVGFGIDSGDIKNVEEGRESFGLLILALVMFSFSIWSWYRNRLKV</sequence>
<reference evidence="2" key="2">
    <citation type="submission" date="2020-03" db="EMBL/GenBank/DDBJ databases">
        <title>Flavobacteriaceae bacterium strain TP-CH-4, a member of the family Flavobacteriaceae isolated from a deep-sea seamount.</title>
        <authorList>
            <person name="Zhang D.-C."/>
        </authorList>
    </citation>
    <scope>NUCLEOTIDE SEQUENCE</scope>
    <source>
        <strain evidence="2">TP-CH-4</strain>
    </source>
</reference>
<gene>
    <name evidence="2" type="ORF">FK220_010580</name>
</gene>
<evidence type="ECO:0000256" key="1">
    <source>
        <dbReference type="SAM" id="Phobius"/>
    </source>
</evidence>